<evidence type="ECO:0000313" key="2">
    <source>
        <dbReference type="Proteomes" id="UP000276103"/>
    </source>
</evidence>
<dbReference type="EMBL" id="RSCM01000022">
    <property type="protein sequence ID" value="RUS92927.1"/>
    <property type="molecule type" value="Genomic_DNA"/>
</dbReference>
<proteinExistence type="predicted"/>
<keyword evidence="2" id="KW-1185">Reference proteome</keyword>
<dbReference type="OrthoDB" id="488505at2"/>
<gene>
    <name evidence="1" type="ORF">DSM107003_46740</name>
</gene>
<accession>A0A3S1BPV8</accession>
<sequence>MAKKIPEGKAELSVYVDKELKLRFKVACTQQDKSMGDVVNELIEDWLAQNQQKS</sequence>
<comment type="caution">
    <text evidence="1">The sequence shown here is derived from an EMBL/GenBank/DDBJ whole genome shotgun (WGS) entry which is preliminary data.</text>
</comment>
<dbReference type="InterPro" id="IPR010985">
    <property type="entry name" value="Ribbon_hlx_hlx"/>
</dbReference>
<protein>
    <recommendedName>
        <fullName evidence="3">ParG</fullName>
    </recommendedName>
</protein>
<dbReference type="AlphaFoldDB" id="A0A3S1BPV8"/>
<reference evidence="1 2" key="1">
    <citation type="journal article" date="2019" name="Genome Biol. Evol.">
        <title>Day and night: Metabolic profiles and evolutionary relationships of six axenic non-marine cyanobacteria.</title>
        <authorList>
            <person name="Will S.E."/>
            <person name="Henke P."/>
            <person name="Boedeker C."/>
            <person name="Huang S."/>
            <person name="Brinkmann H."/>
            <person name="Rohde M."/>
            <person name="Jarek M."/>
            <person name="Friedl T."/>
            <person name="Seufert S."/>
            <person name="Schumacher M."/>
            <person name="Overmann J."/>
            <person name="Neumann-Schaal M."/>
            <person name="Petersen J."/>
        </authorList>
    </citation>
    <scope>NUCLEOTIDE SEQUENCE [LARGE SCALE GENOMIC DNA]</scope>
    <source>
        <strain evidence="1 2">SAG 1403-4b</strain>
    </source>
</reference>
<dbReference type="Gene3D" id="1.10.1220.10">
    <property type="entry name" value="Met repressor-like"/>
    <property type="match status" value="1"/>
</dbReference>
<name>A0A3S1BPV8_ANAVA</name>
<dbReference type="InterPro" id="IPR015354">
    <property type="entry name" value="DNA_partition_ParG"/>
</dbReference>
<evidence type="ECO:0008006" key="3">
    <source>
        <dbReference type="Google" id="ProtNLM"/>
    </source>
</evidence>
<dbReference type="Pfam" id="PF09274">
    <property type="entry name" value="ParG"/>
    <property type="match status" value="1"/>
</dbReference>
<dbReference type="SUPFAM" id="SSF47598">
    <property type="entry name" value="Ribbon-helix-helix"/>
    <property type="match status" value="1"/>
</dbReference>
<evidence type="ECO:0000313" key="1">
    <source>
        <dbReference type="EMBL" id="RUS92927.1"/>
    </source>
</evidence>
<dbReference type="GO" id="GO:0006355">
    <property type="term" value="P:regulation of DNA-templated transcription"/>
    <property type="evidence" value="ECO:0007669"/>
    <property type="project" value="InterPro"/>
</dbReference>
<organism evidence="1 2">
    <name type="scientific">Trichormus variabilis SAG 1403-4b</name>
    <dbReference type="NCBI Taxonomy" id="447716"/>
    <lineage>
        <taxon>Bacteria</taxon>
        <taxon>Bacillati</taxon>
        <taxon>Cyanobacteriota</taxon>
        <taxon>Cyanophyceae</taxon>
        <taxon>Nostocales</taxon>
        <taxon>Nostocaceae</taxon>
        <taxon>Trichormus</taxon>
    </lineage>
</organism>
<dbReference type="InterPro" id="IPR013321">
    <property type="entry name" value="Arc_rbn_hlx_hlx"/>
</dbReference>
<dbReference type="Proteomes" id="UP000276103">
    <property type="component" value="Unassembled WGS sequence"/>
</dbReference>